<feature type="compositionally biased region" description="Basic and acidic residues" evidence="1">
    <location>
        <begin position="92"/>
        <end position="101"/>
    </location>
</feature>
<dbReference type="EMBL" id="AVOT02006236">
    <property type="protein sequence ID" value="MBW0481078.1"/>
    <property type="molecule type" value="Genomic_DNA"/>
</dbReference>
<name>A0A9Q3CDL8_9BASI</name>
<comment type="caution">
    <text evidence="2">The sequence shown here is derived from an EMBL/GenBank/DDBJ whole genome shotgun (WGS) entry which is preliminary data.</text>
</comment>
<evidence type="ECO:0000313" key="3">
    <source>
        <dbReference type="Proteomes" id="UP000765509"/>
    </source>
</evidence>
<protein>
    <submittedName>
        <fullName evidence="2">Uncharacterized protein</fullName>
    </submittedName>
</protein>
<sequence>MKTTNRHILRWKIGIQDYRGNMPIIYKEGKSHTTAYDLSRGLLDSFKRNPAYDSEVEAKIHIHLMEVDRRKNFRFSEWALGSGTPDSGDTDSEGKKLPYWE</sequence>
<accession>A0A9Q3CDL8</accession>
<evidence type="ECO:0000313" key="2">
    <source>
        <dbReference type="EMBL" id="MBW0481078.1"/>
    </source>
</evidence>
<keyword evidence="3" id="KW-1185">Reference proteome</keyword>
<organism evidence="2 3">
    <name type="scientific">Austropuccinia psidii MF-1</name>
    <dbReference type="NCBI Taxonomy" id="1389203"/>
    <lineage>
        <taxon>Eukaryota</taxon>
        <taxon>Fungi</taxon>
        <taxon>Dikarya</taxon>
        <taxon>Basidiomycota</taxon>
        <taxon>Pucciniomycotina</taxon>
        <taxon>Pucciniomycetes</taxon>
        <taxon>Pucciniales</taxon>
        <taxon>Sphaerophragmiaceae</taxon>
        <taxon>Austropuccinia</taxon>
    </lineage>
</organism>
<dbReference type="Proteomes" id="UP000765509">
    <property type="component" value="Unassembled WGS sequence"/>
</dbReference>
<dbReference type="OrthoDB" id="4369127at2759"/>
<gene>
    <name evidence="2" type="ORF">O181_020793</name>
</gene>
<reference evidence="2" key="1">
    <citation type="submission" date="2021-03" db="EMBL/GenBank/DDBJ databases">
        <title>Draft genome sequence of rust myrtle Austropuccinia psidii MF-1, a brazilian biotype.</title>
        <authorList>
            <person name="Quecine M.C."/>
            <person name="Pachon D.M.R."/>
            <person name="Bonatelli M.L."/>
            <person name="Correr F.H."/>
            <person name="Franceschini L.M."/>
            <person name="Leite T.F."/>
            <person name="Margarido G.R.A."/>
            <person name="Almeida C.A."/>
            <person name="Ferrarezi J.A."/>
            <person name="Labate C.A."/>
        </authorList>
    </citation>
    <scope>NUCLEOTIDE SEQUENCE</scope>
    <source>
        <strain evidence="2">MF-1</strain>
    </source>
</reference>
<feature type="region of interest" description="Disordered" evidence="1">
    <location>
        <begin position="78"/>
        <end position="101"/>
    </location>
</feature>
<evidence type="ECO:0000256" key="1">
    <source>
        <dbReference type="SAM" id="MobiDB-lite"/>
    </source>
</evidence>
<dbReference type="AlphaFoldDB" id="A0A9Q3CDL8"/>
<proteinExistence type="predicted"/>